<evidence type="ECO:0000259" key="16">
    <source>
        <dbReference type="Pfam" id="PF07715"/>
    </source>
</evidence>
<evidence type="ECO:0000256" key="4">
    <source>
        <dbReference type="ARBA" id="ARBA00022496"/>
    </source>
</evidence>
<dbReference type="EMBL" id="BAAAEJ010000003">
    <property type="protein sequence ID" value="GAA0385755.1"/>
    <property type="molecule type" value="Genomic_DNA"/>
</dbReference>
<keyword evidence="8" id="KW-0406">Ion transport</keyword>
<evidence type="ECO:0000256" key="7">
    <source>
        <dbReference type="ARBA" id="ARBA00023004"/>
    </source>
</evidence>
<keyword evidence="5 12" id="KW-0812">Transmembrane</keyword>
<protein>
    <submittedName>
        <fullName evidence="17">TonB-dependent receptor</fullName>
    </submittedName>
</protein>
<name>A0ABP3HZL0_9CAUL</name>
<evidence type="ECO:0000256" key="2">
    <source>
        <dbReference type="ARBA" id="ARBA00022448"/>
    </source>
</evidence>
<evidence type="ECO:0000256" key="13">
    <source>
        <dbReference type="PROSITE-ProRule" id="PRU10144"/>
    </source>
</evidence>
<dbReference type="PROSITE" id="PS01156">
    <property type="entry name" value="TONB_DEPENDENT_REC_2"/>
    <property type="match status" value="1"/>
</dbReference>
<dbReference type="PANTHER" id="PTHR32552">
    <property type="entry name" value="FERRICHROME IRON RECEPTOR-RELATED"/>
    <property type="match status" value="1"/>
</dbReference>
<keyword evidence="17" id="KW-0675">Receptor</keyword>
<evidence type="ECO:0000256" key="9">
    <source>
        <dbReference type="ARBA" id="ARBA00023077"/>
    </source>
</evidence>
<dbReference type="InterPro" id="IPR036942">
    <property type="entry name" value="Beta-barrel_TonB_sf"/>
</dbReference>
<feature type="short sequence motif" description="TonB C-terminal box" evidence="13">
    <location>
        <begin position="812"/>
        <end position="829"/>
    </location>
</feature>
<comment type="caution">
    <text evidence="17">The sequence shown here is derived from an EMBL/GenBank/DDBJ whole genome shotgun (WGS) entry which is preliminary data.</text>
</comment>
<dbReference type="PANTHER" id="PTHR32552:SF81">
    <property type="entry name" value="TONB-DEPENDENT OUTER MEMBRANE RECEPTOR"/>
    <property type="match status" value="1"/>
</dbReference>
<reference evidence="18" key="1">
    <citation type="journal article" date="2019" name="Int. J. Syst. Evol. Microbiol.">
        <title>The Global Catalogue of Microorganisms (GCM) 10K type strain sequencing project: providing services to taxonomists for standard genome sequencing and annotation.</title>
        <authorList>
            <consortium name="The Broad Institute Genomics Platform"/>
            <consortium name="The Broad Institute Genome Sequencing Center for Infectious Disease"/>
            <person name="Wu L."/>
            <person name="Ma J."/>
        </authorList>
    </citation>
    <scope>NUCLEOTIDE SEQUENCE [LARGE SCALE GENOMIC DNA]</scope>
    <source>
        <strain evidence="18">JCM 13476</strain>
    </source>
</reference>
<feature type="domain" description="TonB-dependent receptor plug" evidence="16">
    <location>
        <begin position="37"/>
        <end position="147"/>
    </location>
</feature>
<evidence type="ECO:0000256" key="6">
    <source>
        <dbReference type="ARBA" id="ARBA00022729"/>
    </source>
</evidence>
<dbReference type="Proteomes" id="UP001500791">
    <property type="component" value="Unassembled WGS sequence"/>
</dbReference>
<dbReference type="PROSITE" id="PS52016">
    <property type="entry name" value="TONB_DEPENDENT_REC_3"/>
    <property type="match status" value="1"/>
</dbReference>
<feature type="domain" description="TonB-dependent receptor-like beta-barrel" evidence="15">
    <location>
        <begin position="315"/>
        <end position="793"/>
    </location>
</feature>
<evidence type="ECO:0000313" key="17">
    <source>
        <dbReference type="EMBL" id="GAA0385755.1"/>
    </source>
</evidence>
<organism evidence="17 18">
    <name type="scientific">Brevundimonas terrae</name>
    <dbReference type="NCBI Taxonomy" id="363631"/>
    <lineage>
        <taxon>Bacteria</taxon>
        <taxon>Pseudomonadati</taxon>
        <taxon>Pseudomonadota</taxon>
        <taxon>Alphaproteobacteria</taxon>
        <taxon>Caulobacterales</taxon>
        <taxon>Caulobacteraceae</taxon>
        <taxon>Brevundimonas</taxon>
    </lineage>
</organism>
<keyword evidence="3 12" id="KW-1134">Transmembrane beta strand</keyword>
<evidence type="ECO:0000256" key="5">
    <source>
        <dbReference type="ARBA" id="ARBA00022692"/>
    </source>
</evidence>
<evidence type="ECO:0000256" key="11">
    <source>
        <dbReference type="ARBA" id="ARBA00023237"/>
    </source>
</evidence>
<evidence type="ECO:0000313" key="18">
    <source>
        <dbReference type="Proteomes" id="UP001500791"/>
    </source>
</evidence>
<accession>A0ABP3HZL0</accession>
<dbReference type="InterPro" id="IPR010917">
    <property type="entry name" value="TonB_rcpt_CS"/>
</dbReference>
<evidence type="ECO:0000256" key="1">
    <source>
        <dbReference type="ARBA" id="ARBA00004571"/>
    </source>
</evidence>
<evidence type="ECO:0000256" key="3">
    <source>
        <dbReference type="ARBA" id="ARBA00022452"/>
    </source>
</evidence>
<dbReference type="RefSeq" id="WP_208380477.1">
    <property type="nucleotide sequence ID" value="NZ_BAAAEJ010000003.1"/>
</dbReference>
<keyword evidence="6" id="KW-0732">Signal</keyword>
<sequence length="829" mass="89880">MLSASVLPLAGPALAQEQSSTQLGEIVVTAQKRAQNLQEVPVAITAFNAEMVEQLGVRDALDISGMAPNVTIMQGTTSNSAAVISMRGISNGGSESFGLDSANGLYVDGVYIGRSGAASLDVMDIERIEVLRGPQGTLFGRNTTGGAIAFISRAPSDEFRAKVEAGYGNYNAWNVRATIDPGEIAGFATSFSYNHSQRDGVVDNILQPDDAKDPGARKSDSFRAAVRREFGGTASVQYIFDYSKVDGITTAFQLTHVGDGTPRQPIFIDGQQLLITQPAPVGPYMAGVTFTQPECAAYSAPTRSYRDKMCNDRPNTALDETWGHNLQIENDFGAFQFKSTTGYRIWESSNDTDLDGLGTFSGPVFTQATLMNGLPASLLGFIVPDQATANYLASQSVPRQTLSFFETMNQREHKQFSQELEFAGDTDTLDWVVGGFYFHEKGNENNPQNSGYVLDTNGIFLGSFGALGPSLAAANPARYRAVITRSSLVYEAESQSTALYGQGTYYVGGRDGKLRLTAGGRYTWDKKELNRTQNGAAPLAVTEHGDAKFDQFTWNLMAAYDLREHMNVYGRIATGYRSGGFNSQDPVIPGTKELASFDPESVISYEIGLKSELFDRRFRLNASAYHNIYTDLAVNIPRVDAPPGTFATRVGNAGEVTYTGFDIETQAILNDNFWVEANLGYIDIEYQEFMTGQSVIPGAPPINVASITEAGYTSPLTASAAVNMEFPVSFGRVFGRLSYTYEDGKLSFNNSLGVPFNEEIRGDDRNVIDAQIGVDGLNFGNAQGEVRLWVKNLTDSHDFVRGVDFAALGLAGGYYADPRTFGITVSARF</sequence>
<comment type="subcellular location">
    <subcellularLocation>
        <location evidence="1 12">Cell outer membrane</location>
        <topology evidence="1 12">Multi-pass membrane protein</topology>
    </subcellularLocation>
</comment>
<evidence type="ECO:0000259" key="15">
    <source>
        <dbReference type="Pfam" id="PF00593"/>
    </source>
</evidence>
<keyword evidence="4" id="KW-0410">Iron transport</keyword>
<keyword evidence="7" id="KW-0408">Iron</keyword>
<dbReference type="InterPro" id="IPR012910">
    <property type="entry name" value="Plug_dom"/>
</dbReference>
<evidence type="ECO:0000256" key="10">
    <source>
        <dbReference type="ARBA" id="ARBA00023136"/>
    </source>
</evidence>
<keyword evidence="2 12" id="KW-0813">Transport</keyword>
<comment type="similarity">
    <text evidence="12 14">Belongs to the TonB-dependent receptor family.</text>
</comment>
<evidence type="ECO:0000256" key="12">
    <source>
        <dbReference type="PROSITE-ProRule" id="PRU01360"/>
    </source>
</evidence>
<proteinExistence type="inferred from homology"/>
<dbReference type="InterPro" id="IPR039426">
    <property type="entry name" value="TonB-dep_rcpt-like"/>
</dbReference>
<keyword evidence="11 12" id="KW-0998">Cell outer membrane</keyword>
<evidence type="ECO:0000256" key="8">
    <source>
        <dbReference type="ARBA" id="ARBA00023065"/>
    </source>
</evidence>
<keyword evidence="10 12" id="KW-0472">Membrane</keyword>
<dbReference type="SUPFAM" id="SSF56935">
    <property type="entry name" value="Porins"/>
    <property type="match status" value="1"/>
</dbReference>
<dbReference type="Gene3D" id="2.40.170.20">
    <property type="entry name" value="TonB-dependent receptor, beta-barrel domain"/>
    <property type="match status" value="2"/>
</dbReference>
<dbReference type="InterPro" id="IPR000531">
    <property type="entry name" value="Beta-barrel_TonB"/>
</dbReference>
<keyword evidence="18" id="KW-1185">Reference proteome</keyword>
<gene>
    <name evidence="17" type="ORF">GCM10009093_10820</name>
</gene>
<dbReference type="Pfam" id="PF00593">
    <property type="entry name" value="TonB_dep_Rec_b-barrel"/>
    <property type="match status" value="1"/>
</dbReference>
<dbReference type="Pfam" id="PF07715">
    <property type="entry name" value="Plug"/>
    <property type="match status" value="1"/>
</dbReference>
<keyword evidence="9 14" id="KW-0798">TonB box</keyword>
<evidence type="ECO:0000256" key="14">
    <source>
        <dbReference type="RuleBase" id="RU003357"/>
    </source>
</evidence>